<proteinExistence type="predicted"/>
<evidence type="ECO:0000256" key="1">
    <source>
        <dbReference type="SAM" id="MobiDB-lite"/>
    </source>
</evidence>
<evidence type="ECO:0000313" key="2">
    <source>
        <dbReference type="EMBL" id="KAF7371691.1"/>
    </source>
</evidence>
<comment type="caution">
    <text evidence="2">The sequence shown here is derived from an EMBL/GenBank/DDBJ whole genome shotgun (WGS) entry which is preliminary data.</text>
</comment>
<dbReference type="OrthoDB" id="3242924at2759"/>
<evidence type="ECO:0000313" key="3">
    <source>
        <dbReference type="Proteomes" id="UP000620124"/>
    </source>
</evidence>
<name>A0A8H6Z8F3_9AGAR</name>
<dbReference type="Pfam" id="PF02992">
    <property type="entry name" value="Transposase_21"/>
    <property type="match status" value="1"/>
</dbReference>
<dbReference type="InterPro" id="IPR004242">
    <property type="entry name" value="Transposase_21"/>
</dbReference>
<dbReference type="PANTHER" id="PTHR46579">
    <property type="entry name" value="F5/8 TYPE C DOMAIN-CONTAINING PROTEIN-RELATED"/>
    <property type="match status" value="1"/>
</dbReference>
<dbReference type="AlphaFoldDB" id="A0A8H6Z8F3"/>
<feature type="compositionally biased region" description="Polar residues" evidence="1">
    <location>
        <begin position="32"/>
        <end position="41"/>
    </location>
</feature>
<sequence>MGKKSKRKICHCKPTCGKLLAKSTRRRHFRNQRGNDPQSSESEFDAHLDIEMNSVAPSSPPADHISRARPSASSSSSQPHDSDLMDIENTPLLFHRDPPLSPLESDAESSTSAHSESSRAHTPSDLNSDDGLLLAFDEVTDRDVPKTLEEMEQELDNMLVAEDEKTLWEFRNNILTEQDRDNIRAFKLYLISKMPRIAFAHMRHAFRHKMDISSHWAIIHRVAILTNVQPVWYHCCPNSCIAYTEPHSDLTHCPFRECKEPRFTESNQPRRLFCYLPIIPRLQGFFRNPRTIETLSYRHNYKHKPGEISDVFDGEHYRTLCRTKVTVDGKQLPRCYFSGKHDMALGICLDSYLLFGRMRKGPSATPILVENYNIRPEIRTHLPKHMSAGVIPGPHPPKDVYSFLIPYDDECVRLAKGIPTYDCISESIFDLHAYTIFGMGDILAIEKMLNIKGHNAFCPCRSCKMKGVRNISRGDTIYYIPFVLPDVASEPRRSWSMTNLPLRKHDDFIDVAARLEDLPTVTARKDLAFHEGIKGLPALRRVGSLDFARSFPWDIMHLFFENIVKNLIDLWRGNFKGLDVGSEDYEIAPEIWEEIWRETSEAVRDIPAQFVRSMTDAPRNFTAESWCFWFVYMAPILLRGRFKQQKYHDHLCNLTNIIKTCIAFTVTVPQVEDLRRYIIAWIKDYERFYYQYDEARLSTCTLTIHGLIHVPDDLLFCGPGWTTWTFWMERYCGFLKDALRSKKSPWANLNNITLHRTYLEQLDARYELAEELSSPQQRVNGLSTIERKYEGYSQAILRAPCKKNYSPAAAIRHKIAVYLSAVLGKPVKDIESQLPENMPCWGKLPPNRKLWGQLAGKLRLLAIITPYRTGGQDAALKIVSHQHAAATVALDLQSVMAVVGRVHSQEKWFLIDRTGGMVRPEFVPSGIEEEDVEMDIDSD</sequence>
<protein>
    <recommendedName>
        <fullName evidence="4">Transposase family Tnp2 protein</fullName>
    </recommendedName>
</protein>
<gene>
    <name evidence="2" type="ORF">MVEN_00025400</name>
</gene>
<evidence type="ECO:0008006" key="4">
    <source>
        <dbReference type="Google" id="ProtNLM"/>
    </source>
</evidence>
<keyword evidence="3" id="KW-1185">Reference proteome</keyword>
<accession>A0A8H6Z8F3</accession>
<feature type="region of interest" description="Disordered" evidence="1">
    <location>
        <begin position="23"/>
        <end position="130"/>
    </location>
</feature>
<dbReference type="PANTHER" id="PTHR46579:SF1">
    <property type="entry name" value="F5_8 TYPE C DOMAIN-CONTAINING PROTEIN"/>
    <property type="match status" value="1"/>
</dbReference>
<reference evidence="2" key="1">
    <citation type="submission" date="2020-05" db="EMBL/GenBank/DDBJ databases">
        <title>Mycena genomes resolve the evolution of fungal bioluminescence.</title>
        <authorList>
            <person name="Tsai I.J."/>
        </authorList>
    </citation>
    <scope>NUCLEOTIDE SEQUENCE</scope>
    <source>
        <strain evidence="2">CCC161011</strain>
    </source>
</reference>
<dbReference type="EMBL" id="JACAZI010000001">
    <property type="protein sequence ID" value="KAF7371691.1"/>
    <property type="molecule type" value="Genomic_DNA"/>
</dbReference>
<dbReference type="Proteomes" id="UP000620124">
    <property type="component" value="Unassembled WGS sequence"/>
</dbReference>
<organism evidence="2 3">
    <name type="scientific">Mycena venus</name>
    <dbReference type="NCBI Taxonomy" id="2733690"/>
    <lineage>
        <taxon>Eukaryota</taxon>
        <taxon>Fungi</taxon>
        <taxon>Dikarya</taxon>
        <taxon>Basidiomycota</taxon>
        <taxon>Agaricomycotina</taxon>
        <taxon>Agaricomycetes</taxon>
        <taxon>Agaricomycetidae</taxon>
        <taxon>Agaricales</taxon>
        <taxon>Marasmiineae</taxon>
        <taxon>Mycenaceae</taxon>
        <taxon>Mycena</taxon>
    </lineage>
</organism>
<feature type="compositionally biased region" description="Low complexity" evidence="1">
    <location>
        <begin position="68"/>
        <end position="79"/>
    </location>
</feature>